<dbReference type="OrthoDB" id="9814896at2"/>
<sequence>MLGDHGFLRTVYDNSHEIAPGKMWRTYQPSPKHLERWAEKGVKTVINLRGPKPTGQLFLEEEACKRLGMRLVNFRVYSREAPSKEILHGARALFDEIEYPAIMHCKSGADRAGLMASLFLFFHEDVPLDEALDQLSFKYGHVKAGKTGVIDAAFDNYMTYAKEKGVSLSDVDGFFDWVNNVYDPAALKASYRSKGWGDFLTEVVLRRE</sequence>
<feature type="domain" description="DSP-PTPase phosphatase fused to NAD+ Kinase" evidence="1">
    <location>
        <begin position="22"/>
        <end position="137"/>
    </location>
</feature>
<dbReference type="SUPFAM" id="SSF52799">
    <property type="entry name" value="(Phosphotyrosine protein) phosphatases II"/>
    <property type="match status" value="1"/>
</dbReference>
<organism evidence="2 3">
    <name type="scientific">Hyphococcus luteus</name>
    <dbReference type="NCBI Taxonomy" id="2058213"/>
    <lineage>
        <taxon>Bacteria</taxon>
        <taxon>Pseudomonadati</taxon>
        <taxon>Pseudomonadota</taxon>
        <taxon>Alphaproteobacteria</taxon>
        <taxon>Parvularculales</taxon>
        <taxon>Parvularculaceae</taxon>
        <taxon>Hyphococcus</taxon>
    </lineage>
</organism>
<dbReference type="EMBL" id="PJCH01000010">
    <property type="protein sequence ID" value="PQA87219.1"/>
    <property type="molecule type" value="Genomic_DNA"/>
</dbReference>
<dbReference type="InterPro" id="IPR029021">
    <property type="entry name" value="Prot-tyrosine_phosphatase-like"/>
</dbReference>
<gene>
    <name evidence="2" type="ORF">CW354_13665</name>
</gene>
<evidence type="ECO:0000313" key="2">
    <source>
        <dbReference type="EMBL" id="PQA87219.1"/>
    </source>
</evidence>
<dbReference type="InterPro" id="IPR055214">
    <property type="entry name" value="PTP-NADK"/>
</dbReference>
<name>A0A2S7K3Z6_9PROT</name>
<dbReference type="Proteomes" id="UP000239504">
    <property type="component" value="Unassembled WGS sequence"/>
</dbReference>
<evidence type="ECO:0000313" key="3">
    <source>
        <dbReference type="Proteomes" id="UP000239504"/>
    </source>
</evidence>
<keyword evidence="3" id="KW-1185">Reference proteome</keyword>
<accession>A0A2S7K3Z6</accession>
<comment type="caution">
    <text evidence="2">The sequence shown here is derived from an EMBL/GenBank/DDBJ whole genome shotgun (WGS) entry which is preliminary data.</text>
</comment>
<dbReference type="Pfam" id="PF22741">
    <property type="entry name" value="PTP-NADK"/>
    <property type="match status" value="1"/>
</dbReference>
<dbReference type="Gene3D" id="3.90.190.10">
    <property type="entry name" value="Protein tyrosine phosphatase superfamily"/>
    <property type="match status" value="1"/>
</dbReference>
<reference evidence="2 3" key="1">
    <citation type="submission" date="2017-12" db="EMBL/GenBank/DDBJ databases">
        <authorList>
            <person name="Hurst M.R.H."/>
        </authorList>
    </citation>
    <scope>NUCLEOTIDE SEQUENCE [LARGE SCALE GENOMIC DNA]</scope>
    <source>
        <strain evidence="2 3">SY-3-19</strain>
    </source>
</reference>
<protein>
    <submittedName>
        <fullName evidence="2">Protein tyrosine phosphatase</fullName>
    </submittedName>
</protein>
<dbReference type="AlphaFoldDB" id="A0A2S7K3Z6"/>
<evidence type="ECO:0000259" key="1">
    <source>
        <dbReference type="Pfam" id="PF22741"/>
    </source>
</evidence>
<proteinExistence type="predicted"/>